<comment type="catalytic activity">
    <reaction evidence="1 9">
        <text>N-(5-phospho-beta-D-ribosyl)anthranilate = 1-(2-carboxyphenylamino)-1-deoxy-D-ribulose 5-phosphate</text>
        <dbReference type="Rhea" id="RHEA:21540"/>
        <dbReference type="ChEBI" id="CHEBI:18277"/>
        <dbReference type="ChEBI" id="CHEBI:58613"/>
        <dbReference type="EC" id="5.3.1.24"/>
    </reaction>
</comment>
<evidence type="ECO:0000256" key="4">
    <source>
        <dbReference type="ARBA" id="ARBA00022272"/>
    </source>
</evidence>
<dbReference type="InterPro" id="IPR001240">
    <property type="entry name" value="PRAI_dom"/>
</dbReference>
<dbReference type="HAMAP" id="MF_00135">
    <property type="entry name" value="PRAI"/>
    <property type="match status" value="1"/>
</dbReference>
<evidence type="ECO:0000256" key="5">
    <source>
        <dbReference type="ARBA" id="ARBA00022605"/>
    </source>
</evidence>
<comment type="pathway">
    <text evidence="2 9">Amino-acid biosynthesis; L-tryptophan biosynthesis; L-tryptophan from chorismate: step 3/5.</text>
</comment>
<dbReference type="RefSeq" id="WP_343798618.1">
    <property type="nucleotide sequence ID" value="NZ_BAAADJ010000021.1"/>
</dbReference>
<evidence type="ECO:0000313" key="11">
    <source>
        <dbReference type="EMBL" id="GAA0329130.1"/>
    </source>
</evidence>
<accession>A0ABN0W8S5</accession>
<dbReference type="GO" id="GO:0016853">
    <property type="term" value="F:isomerase activity"/>
    <property type="evidence" value="ECO:0007669"/>
    <property type="project" value="UniProtKB-KW"/>
</dbReference>
<feature type="domain" description="N-(5'phosphoribosyl) anthranilate isomerase (PRAI)" evidence="10">
    <location>
        <begin position="3"/>
        <end position="195"/>
    </location>
</feature>
<reference evidence="11 12" key="1">
    <citation type="journal article" date="2019" name="Int. J. Syst. Evol. Microbiol.">
        <title>The Global Catalogue of Microorganisms (GCM) 10K type strain sequencing project: providing services to taxonomists for standard genome sequencing and annotation.</title>
        <authorList>
            <consortium name="The Broad Institute Genomics Platform"/>
            <consortium name="The Broad Institute Genome Sequencing Center for Infectious Disease"/>
            <person name="Wu L."/>
            <person name="Ma J."/>
        </authorList>
    </citation>
    <scope>NUCLEOTIDE SEQUENCE [LARGE SCALE GENOMIC DNA]</scope>
    <source>
        <strain evidence="11 12">JCM 9731</strain>
    </source>
</reference>
<evidence type="ECO:0000256" key="6">
    <source>
        <dbReference type="ARBA" id="ARBA00022822"/>
    </source>
</evidence>
<keyword evidence="8 9" id="KW-0413">Isomerase</keyword>
<dbReference type="InterPro" id="IPR044643">
    <property type="entry name" value="TrpF_fam"/>
</dbReference>
<organism evidence="11 12">
    <name type="scientific">Bacillus carboniphilus</name>
    <dbReference type="NCBI Taxonomy" id="86663"/>
    <lineage>
        <taxon>Bacteria</taxon>
        <taxon>Bacillati</taxon>
        <taxon>Bacillota</taxon>
        <taxon>Bacilli</taxon>
        <taxon>Bacillales</taxon>
        <taxon>Bacillaceae</taxon>
        <taxon>Bacillus</taxon>
    </lineage>
</organism>
<proteinExistence type="inferred from homology"/>
<dbReference type="Proteomes" id="UP001500782">
    <property type="component" value="Unassembled WGS sequence"/>
</dbReference>
<dbReference type="PANTHER" id="PTHR42894:SF1">
    <property type="entry name" value="N-(5'-PHOSPHORIBOSYL)ANTHRANILATE ISOMERASE"/>
    <property type="match status" value="1"/>
</dbReference>
<evidence type="ECO:0000259" key="10">
    <source>
        <dbReference type="Pfam" id="PF00697"/>
    </source>
</evidence>
<dbReference type="InterPro" id="IPR013785">
    <property type="entry name" value="Aldolase_TIM"/>
</dbReference>
<evidence type="ECO:0000256" key="7">
    <source>
        <dbReference type="ARBA" id="ARBA00023141"/>
    </source>
</evidence>
<evidence type="ECO:0000256" key="2">
    <source>
        <dbReference type="ARBA" id="ARBA00004664"/>
    </source>
</evidence>
<comment type="caution">
    <text evidence="11">The sequence shown here is derived from an EMBL/GenBank/DDBJ whole genome shotgun (WGS) entry which is preliminary data.</text>
</comment>
<dbReference type="NCBIfam" id="NF002300">
    <property type="entry name" value="PRK01222.1-7"/>
    <property type="match status" value="1"/>
</dbReference>
<dbReference type="Pfam" id="PF00697">
    <property type="entry name" value="PRAI"/>
    <property type="match status" value="1"/>
</dbReference>
<evidence type="ECO:0000256" key="8">
    <source>
        <dbReference type="ARBA" id="ARBA00023235"/>
    </source>
</evidence>
<dbReference type="InterPro" id="IPR011060">
    <property type="entry name" value="RibuloseP-bd_barrel"/>
</dbReference>
<dbReference type="EMBL" id="BAAADJ010000021">
    <property type="protein sequence ID" value="GAA0329130.1"/>
    <property type="molecule type" value="Genomic_DNA"/>
</dbReference>
<dbReference type="SUPFAM" id="SSF51366">
    <property type="entry name" value="Ribulose-phoshate binding barrel"/>
    <property type="match status" value="1"/>
</dbReference>
<keyword evidence="7 9" id="KW-0057">Aromatic amino acid biosynthesis</keyword>
<protein>
    <recommendedName>
        <fullName evidence="4 9">N-(5'-phosphoribosyl)anthranilate isomerase</fullName>
        <shortName evidence="9">PRAI</shortName>
        <ecNumber evidence="3 9">5.3.1.24</ecNumber>
    </recommendedName>
</protein>
<keyword evidence="5 9" id="KW-0028">Amino-acid biosynthesis</keyword>
<dbReference type="EC" id="5.3.1.24" evidence="3 9"/>
<sequence>MKVKICGITDIQTARAAVQSGADAIGFVFAESKRKVDIDTAVRISEQVPPQVLKVGVFVNETIEKMEEIAEQCHLDFLQLHGDETPEVCKKLRYPIIKAFGIQSKEDLEEVKKYPVDYVLLDSPKGKYRGGNGITFDWNMLKNTCLPQKVVVAGGLHEDNVLDMIQKVSPDMVDVSSGVETDGKKDTVKIQRFIEKVRLSEESF</sequence>
<keyword evidence="12" id="KW-1185">Reference proteome</keyword>
<dbReference type="Gene3D" id="3.20.20.70">
    <property type="entry name" value="Aldolase class I"/>
    <property type="match status" value="1"/>
</dbReference>
<evidence type="ECO:0000256" key="9">
    <source>
        <dbReference type="HAMAP-Rule" id="MF_00135"/>
    </source>
</evidence>
<dbReference type="NCBIfam" id="NF002298">
    <property type="entry name" value="PRK01222.1-4"/>
    <property type="match status" value="1"/>
</dbReference>
<gene>
    <name evidence="9" type="primary">trpF</name>
    <name evidence="11" type="ORF">GCM10008967_19540</name>
</gene>
<evidence type="ECO:0000313" key="12">
    <source>
        <dbReference type="Proteomes" id="UP001500782"/>
    </source>
</evidence>
<evidence type="ECO:0000256" key="3">
    <source>
        <dbReference type="ARBA" id="ARBA00012572"/>
    </source>
</evidence>
<dbReference type="PANTHER" id="PTHR42894">
    <property type="entry name" value="N-(5'-PHOSPHORIBOSYL)ANTHRANILATE ISOMERASE"/>
    <property type="match status" value="1"/>
</dbReference>
<comment type="similarity">
    <text evidence="9">Belongs to the TrpF family.</text>
</comment>
<evidence type="ECO:0000256" key="1">
    <source>
        <dbReference type="ARBA" id="ARBA00001164"/>
    </source>
</evidence>
<dbReference type="CDD" id="cd00405">
    <property type="entry name" value="PRAI"/>
    <property type="match status" value="1"/>
</dbReference>
<keyword evidence="6 9" id="KW-0822">Tryptophan biosynthesis</keyword>
<name>A0ABN0W8S5_9BACI</name>